<evidence type="ECO:0000313" key="2">
    <source>
        <dbReference type="Proteomes" id="UP000598271"/>
    </source>
</evidence>
<accession>A0A8J3D388</accession>
<reference evidence="1 2" key="1">
    <citation type="journal article" date="2014" name="Int. J. Syst. Evol. Microbiol.">
        <title>Complete genome sequence of Corynebacterium casei LMG S-19264T (=DSM 44701T), isolated from a smear-ripened cheese.</title>
        <authorList>
            <consortium name="US DOE Joint Genome Institute (JGI-PGF)"/>
            <person name="Walter F."/>
            <person name="Albersmeier A."/>
            <person name="Kalinowski J."/>
            <person name="Ruckert C."/>
        </authorList>
    </citation>
    <scope>NUCLEOTIDE SEQUENCE [LARGE SCALE GENOMIC DNA]</scope>
    <source>
        <strain evidence="1 2">KCTC 12866</strain>
    </source>
</reference>
<proteinExistence type="predicted"/>
<name>A0A8J3D388_9BACT</name>
<gene>
    <name evidence="1" type="ORF">GCM10007390_31290</name>
</gene>
<dbReference type="AlphaFoldDB" id="A0A8J3D388"/>
<protein>
    <submittedName>
        <fullName evidence="1">Uncharacterized protein</fullName>
    </submittedName>
</protein>
<organism evidence="1 2">
    <name type="scientific">Persicitalea jodogahamensis</name>
    <dbReference type="NCBI Taxonomy" id="402147"/>
    <lineage>
        <taxon>Bacteria</taxon>
        <taxon>Pseudomonadati</taxon>
        <taxon>Bacteroidota</taxon>
        <taxon>Cytophagia</taxon>
        <taxon>Cytophagales</taxon>
        <taxon>Spirosomataceae</taxon>
        <taxon>Persicitalea</taxon>
    </lineage>
</organism>
<sequence length="67" mass="7729">MWQVKELLRKIKPSTSVRPLNGSQDYFIGFHNYTLSKKVHLNKISVKGEGLDVVQEHGKIKVNQTHK</sequence>
<evidence type="ECO:0000313" key="1">
    <source>
        <dbReference type="EMBL" id="GHB75296.1"/>
    </source>
</evidence>
<keyword evidence="2" id="KW-1185">Reference proteome</keyword>
<comment type="caution">
    <text evidence="1">The sequence shown here is derived from an EMBL/GenBank/DDBJ whole genome shotgun (WGS) entry which is preliminary data.</text>
</comment>
<dbReference type="Proteomes" id="UP000598271">
    <property type="component" value="Unassembled WGS sequence"/>
</dbReference>
<dbReference type="EMBL" id="BMXF01000003">
    <property type="protein sequence ID" value="GHB75296.1"/>
    <property type="molecule type" value="Genomic_DNA"/>
</dbReference>